<reference evidence="8" key="1">
    <citation type="submission" date="2020-10" db="EMBL/GenBank/DDBJ databases">
        <title>Taxonomic study of unclassified bacteria belonging to the class Ktedonobacteria.</title>
        <authorList>
            <person name="Yabe S."/>
            <person name="Wang C.M."/>
            <person name="Zheng Y."/>
            <person name="Sakai Y."/>
            <person name="Cavaletti L."/>
            <person name="Monciardini P."/>
            <person name="Donadio S."/>
        </authorList>
    </citation>
    <scope>NUCLEOTIDE SEQUENCE</scope>
    <source>
        <strain evidence="8">SOSP1-1</strain>
    </source>
</reference>
<proteinExistence type="predicted"/>
<evidence type="ECO:0000256" key="2">
    <source>
        <dbReference type="ARBA" id="ARBA00022475"/>
    </source>
</evidence>
<keyword evidence="5 6" id="KW-0472">Membrane</keyword>
<comment type="caution">
    <text evidence="8">The sequence shown here is derived from an EMBL/GenBank/DDBJ whole genome shotgun (WGS) entry which is preliminary data.</text>
</comment>
<keyword evidence="4 6" id="KW-1133">Transmembrane helix</keyword>
<evidence type="ECO:0000256" key="5">
    <source>
        <dbReference type="ARBA" id="ARBA00023136"/>
    </source>
</evidence>
<evidence type="ECO:0000259" key="7">
    <source>
        <dbReference type="Pfam" id="PF13396"/>
    </source>
</evidence>
<evidence type="ECO:0000256" key="4">
    <source>
        <dbReference type="ARBA" id="ARBA00022989"/>
    </source>
</evidence>
<evidence type="ECO:0000256" key="3">
    <source>
        <dbReference type="ARBA" id="ARBA00022692"/>
    </source>
</evidence>
<dbReference type="Pfam" id="PF13396">
    <property type="entry name" value="PLDc_N"/>
    <property type="match status" value="1"/>
</dbReference>
<evidence type="ECO:0000256" key="1">
    <source>
        <dbReference type="ARBA" id="ARBA00004651"/>
    </source>
</evidence>
<feature type="transmembrane region" description="Helical" evidence="6">
    <location>
        <begin position="7"/>
        <end position="27"/>
    </location>
</feature>
<organism evidence="8 9">
    <name type="scientific">Ktedonospora formicarum</name>
    <dbReference type="NCBI Taxonomy" id="2778364"/>
    <lineage>
        <taxon>Bacteria</taxon>
        <taxon>Bacillati</taxon>
        <taxon>Chloroflexota</taxon>
        <taxon>Ktedonobacteria</taxon>
        <taxon>Ktedonobacterales</taxon>
        <taxon>Ktedonobacteraceae</taxon>
        <taxon>Ktedonospora</taxon>
    </lineage>
</organism>
<evidence type="ECO:0000313" key="8">
    <source>
        <dbReference type="EMBL" id="GHO43490.1"/>
    </source>
</evidence>
<sequence>MNGSRGCFFNTVLFLICVFLPVVSHIIETVMIWEDEHSPMGKLVWLLIVWLIPIVGSLLYLLIGQRPPSGNYIRFAQPSRQA</sequence>
<feature type="domain" description="Cardiolipin synthase N-terminal" evidence="7">
    <location>
        <begin position="31"/>
        <end position="65"/>
    </location>
</feature>
<evidence type="ECO:0000256" key="6">
    <source>
        <dbReference type="SAM" id="Phobius"/>
    </source>
</evidence>
<dbReference type="InterPro" id="IPR027379">
    <property type="entry name" value="CLS_N"/>
</dbReference>
<keyword evidence="9" id="KW-1185">Reference proteome</keyword>
<feature type="transmembrane region" description="Helical" evidence="6">
    <location>
        <begin position="43"/>
        <end position="63"/>
    </location>
</feature>
<keyword evidence="3 6" id="KW-0812">Transmembrane</keyword>
<dbReference type="AlphaFoldDB" id="A0A8J3MSM4"/>
<name>A0A8J3MSM4_9CHLR</name>
<dbReference type="EMBL" id="BNJF01000001">
    <property type="protein sequence ID" value="GHO43490.1"/>
    <property type="molecule type" value="Genomic_DNA"/>
</dbReference>
<comment type="subcellular location">
    <subcellularLocation>
        <location evidence="1">Cell membrane</location>
        <topology evidence="1">Multi-pass membrane protein</topology>
    </subcellularLocation>
</comment>
<keyword evidence="2" id="KW-1003">Cell membrane</keyword>
<dbReference type="RefSeq" id="WP_220192961.1">
    <property type="nucleotide sequence ID" value="NZ_BNJF01000001.1"/>
</dbReference>
<accession>A0A8J3MSM4</accession>
<protein>
    <recommendedName>
        <fullName evidence="7">Cardiolipin synthase N-terminal domain-containing protein</fullName>
    </recommendedName>
</protein>
<gene>
    <name evidence="8" type="ORF">KSX_16530</name>
</gene>
<dbReference type="Proteomes" id="UP000612362">
    <property type="component" value="Unassembled WGS sequence"/>
</dbReference>
<dbReference type="GO" id="GO:0005886">
    <property type="term" value="C:plasma membrane"/>
    <property type="evidence" value="ECO:0007669"/>
    <property type="project" value="UniProtKB-SubCell"/>
</dbReference>
<evidence type="ECO:0000313" key="9">
    <source>
        <dbReference type="Proteomes" id="UP000612362"/>
    </source>
</evidence>